<dbReference type="EnsemblMetazoa" id="OVOC5633.1">
    <property type="protein sequence ID" value="OVOC5633.1"/>
    <property type="gene ID" value="WBGene00242442"/>
</dbReference>
<keyword evidence="3" id="KW-1185">Reference proteome</keyword>
<proteinExistence type="predicted"/>
<protein>
    <submittedName>
        <fullName evidence="2">Uncharacterized protein</fullName>
    </submittedName>
</protein>
<dbReference type="AlphaFoldDB" id="A0A8R1XZR6"/>
<name>A0A8R1XZR6_ONCVO</name>
<accession>A0A8R1XZR6</accession>
<reference evidence="3" key="1">
    <citation type="submission" date="2013-10" db="EMBL/GenBank/DDBJ databases">
        <title>Genome sequencing of Onchocerca volvulus.</title>
        <authorList>
            <person name="Cotton J."/>
            <person name="Tsai J."/>
            <person name="Stanley E."/>
            <person name="Tracey A."/>
            <person name="Holroyd N."/>
            <person name="Lustigman S."/>
            <person name="Berriman M."/>
        </authorList>
    </citation>
    <scope>NUCLEOTIDE SEQUENCE</scope>
</reference>
<dbReference type="Proteomes" id="UP000024404">
    <property type="component" value="Unassembled WGS sequence"/>
</dbReference>
<dbReference type="EMBL" id="CMVM020000161">
    <property type="status" value="NOT_ANNOTATED_CDS"/>
    <property type="molecule type" value="Genomic_DNA"/>
</dbReference>
<evidence type="ECO:0000256" key="1">
    <source>
        <dbReference type="SAM" id="MobiDB-lite"/>
    </source>
</evidence>
<feature type="region of interest" description="Disordered" evidence="1">
    <location>
        <begin position="1"/>
        <end position="40"/>
    </location>
</feature>
<feature type="compositionally biased region" description="Polar residues" evidence="1">
    <location>
        <begin position="1"/>
        <end position="17"/>
    </location>
</feature>
<sequence length="40" mass="4694">MEWQRSTARQRSISMHMNPNDLATGDYKNTEKKKQTGIQL</sequence>
<evidence type="ECO:0000313" key="3">
    <source>
        <dbReference type="Proteomes" id="UP000024404"/>
    </source>
</evidence>
<evidence type="ECO:0000313" key="2">
    <source>
        <dbReference type="EnsemblMetazoa" id="OVOC5633.1"/>
    </source>
</evidence>
<reference evidence="2" key="2">
    <citation type="submission" date="2022-06" db="UniProtKB">
        <authorList>
            <consortium name="EnsemblMetazoa"/>
        </authorList>
    </citation>
    <scope>IDENTIFICATION</scope>
</reference>
<organism evidence="2 3">
    <name type="scientific">Onchocerca volvulus</name>
    <dbReference type="NCBI Taxonomy" id="6282"/>
    <lineage>
        <taxon>Eukaryota</taxon>
        <taxon>Metazoa</taxon>
        <taxon>Ecdysozoa</taxon>
        <taxon>Nematoda</taxon>
        <taxon>Chromadorea</taxon>
        <taxon>Rhabditida</taxon>
        <taxon>Spirurina</taxon>
        <taxon>Spiruromorpha</taxon>
        <taxon>Filarioidea</taxon>
        <taxon>Onchocercidae</taxon>
        <taxon>Onchocerca</taxon>
    </lineage>
</organism>